<gene>
    <name evidence="2" type="ORF">GbCGDNIH9_8730</name>
</gene>
<evidence type="ECO:0000313" key="2">
    <source>
        <dbReference type="EMBL" id="APH55179.1"/>
    </source>
</evidence>
<sequence>MTATRIGGKTPLLGKEDIDEEHHVHHPPLFLHCRSVLPSADSDRPR</sequence>
<dbReference type="EMBL" id="CP018191">
    <property type="protein sequence ID" value="APH55179.1"/>
    <property type="molecule type" value="Genomic_DNA"/>
</dbReference>
<name>A0AAC9KBZ9_9PROT</name>
<feature type="region of interest" description="Disordered" evidence="1">
    <location>
        <begin position="1"/>
        <end position="20"/>
    </location>
</feature>
<accession>A0AAC9KBZ9</accession>
<reference evidence="3" key="1">
    <citation type="submission" date="2016-11" db="EMBL/GenBank/DDBJ databases">
        <title>Comparative genomic and phenotypic analysis of Granulibacter bethesdensis clinical isolates from patients with chronic granulomatous disease.</title>
        <authorList>
            <person name="Zarember K.A."/>
            <person name="Porcella S.F."/>
            <person name="Chu J."/>
            <person name="Ding L."/>
            <person name="Dahlstrom E."/>
            <person name="Barbian K."/>
            <person name="Martens C."/>
            <person name="Sykora L."/>
            <person name="Kramer S."/>
            <person name="Pettinato A.M."/>
            <person name="Hong H."/>
            <person name="Wald G."/>
            <person name="Berg L.J."/>
            <person name="Rogge L.S."/>
            <person name="Greenberg D.E."/>
            <person name="Falcone E.L."/>
            <person name="Neves J.F."/>
            <person name="Simoes M.J."/>
            <person name="Casal M."/>
            <person name="Rodriguez-Lopez F.C."/>
            <person name="Zelazny A."/>
            <person name="Gallin J.I."/>
            <person name="Holland S.M."/>
        </authorList>
    </citation>
    <scope>NUCLEOTIDE SEQUENCE [LARGE SCALE GENOMIC DNA]</scope>
    <source>
        <strain evidence="3">NIH9.1</strain>
    </source>
</reference>
<evidence type="ECO:0000313" key="3">
    <source>
        <dbReference type="Proteomes" id="UP000182373"/>
    </source>
</evidence>
<evidence type="ECO:0000256" key="1">
    <source>
        <dbReference type="SAM" id="MobiDB-lite"/>
    </source>
</evidence>
<proteinExistence type="predicted"/>
<organism evidence="2 3">
    <name type="scientific">Granulibacter bethesdensis</name>
    <dbReference type="NCBI Taxonomy" id="364410"/>
    <lineage>
        <taxon>Bacteria</taxon>
        <taxon>Pseudomonadati</taxon>
        <taxon>Pseudomonadota</taxon>
        <taxon>Alphaproteobacteria</taxon>
        <taxon>Acetobacterales</taxon>
        <taxon>Acetobacteraceae</taxon>
        <taxon>Granulibacter</taxon>
    </lineage>
</organism>
<protein>
    <submittedName>
        <fullName evidence="2">Uncharacterized protein</fullName>
    </submittedName>
</protein>
<dbReference type="Proteomes" id="UP000182373">
    <property type="component" value="Chromosome"/>
</dbReference>
<dbReference type="AlphaFoldDB" id="A0AAC9KBZ9"/>